<dbReference type="GO" id="GO:0005524">
    <property type="term" value="F:ATP binding"/>
    <property type="evidence" value="ECO:0007669"/>
    <property type="project" value="UniProtKB-KW"/>
</dbReference>
<dbReference type="InterPro" id="IPR057342">
    <property type="entry name" value="DEXDc_RapA"/>
</dbReference>
<dbReference type="InterPro" id="IPR014001">
    <property type="entry name" value="Helicase_ATP-bd"/>
</dbReference>
<protein>
    <submittedName>
        <fullName evidence="8">Helicase domain-containing protein</fullName>
    </submittedName>
</protein>
<dbReference type="CDD" id="cd18011">
    <property type="entry name" value="DEXDc_RapA"/>
    <property type="match status" value="1"/>
</dbReference>
<feature type="region of interest" description="Disordered" evidence="5">
    <location>
        <begin position="239"/>
        <end position="263"/>
    </location>
</feature>
<dbReference type="CDD" id="cd09179">
    <property type="entry name" value="PLDc_N_DEXD_a"/>
    <property type="match status" value="1"/>
</dbReference>
<evidence type="ECO:0000256" key="1">
    <source>
        <dbReference type="ARBA" id="ARBA00022741"/>
    </source>
</evidence>
<keyword evidence="2" id="KW-0378">Hydrolase</keyword>
<keyword evidence="9" id="KW-1185">Reference proteome</keyword>
<dbReference type="PROSITE" id="PS51192">
    <property type="entry name" value="HELICASE_ATP_BIND_1"/>
    <property type="match status" value="1"/>
</dbReference>
<dbReference type="InterPro" id="IPR027417">
    <property type="entry name" value="P-loop_NTPase"/>
</dbReference>
<name>F9UCS6_9GAMM</name>
<dbReference type="STRING" id="768671.ThimaDRAFT_2728"/>
<sequence length="1073" mass="119093">MSLLTARDWLTKYSPEQGDLVTGFYVPALECAVRYDRSTGYFSAYALALAARGIEGLVRNRGRMRLVVGCTLKPQDVAAIQQGADLRDRVEAALLAEPLGADDATAVDALGLLAWMVAKGHLDVKVAVPCDEGRKPIAGLGLFHEKAGILEDGAGNRLAFSGSINETEFGWKHNWDSFHVFTTWGADGGGGTAHVQAEEDSFQRLWANKTASAIVMDVPAAVRLELLKFLPKDDLPGRLRTTSADAEPIVPIPESPSPEPRSDPRRLVWGYIRHAPAWPDGGERVGEATSAVIPWPHQVRAFQRLYDHWPPRLLIADEVGLGKTIQAGLLLRQAWLAGRAKRILVLAPKAVLRQWQIELREKFNLNWPIYDGQRLCWYASRGLQGEAQRPVDAKAWHREPCVLVSSHLMRRRDRAAELLSGAEPWDLVVLDEAHHARRGGGGLGADQRPNQLLRLMQSLRERTQGLVLLTATPMQVSPVEVWDLMALLGLPADWNLRAFLDFFEYAAAPNQSHAQLRRMADLFQAAEVTYGALAEEDAMRHLPGLSRLKVRKILRALRDTASIPLKQLETPERRAAVRLMKLHTPLRALISRHTRELLRRYQQAGKLKALIATRKVEDRFVEMTPAERLVYEQVEDYIGSTYDNAAADERTAVGFVMTIYRRRLASSFHALSRTLEGRLAAVGGQTGYGPALGVAGAVDEDVPDDELGEDEIDAEEAIDLERQALALEEMGDIRALLAAAERLPSDTKAGVLLEVLSELREQGYRQAMVFTQYTDTMDFLRGRIADTFGPGVICFSGRGGEILTPAGDWQVITRDATKKRFRDGLAEIMVCTDAAAEGLNFQFCGALVNYDMPWNPMRVEQRIGRIDRLGQEHPEIRIVNLHYQDTVEADVYEALRHRINLFQSFVGRLQPILARLPRAITEVALGRPEDRERARANLVTDIAAEVESAEQAGFDLDEVTADDLDAPERPPARYDLTDLGALLARPDLLPPGVQTKALGTRDWSWQAPGMPASVRVTTDPDYYEQHPDSTELWSPGSPVFPVPEAVAESQEIEGADFRSLVAGQSATTYPTER</sequence>
<dbReference type="AlphaFoldDB" id="F9UCS6"/>
<evidence type="ECO:0000256" key="5">
    <source>
        <dbReference type="SAM" id="MobiDB-lite"/>
    </source>
</evidence>
<keyword evidence="4" id="KW-0067">ATP-binding</keyword>
<dbReference type="Pfam" id="PF00176">
    <property type="entry name" value="SNF2-rel_dom"/>
    <property type="match status" value="1"/>
</dbReference>
<dbReference type="RefSeq" id="WP_007193601.1">
    <property type="nucleotide sequence ID" value="NZ_AFWV01000008.1"/>
</dbReference>
<keyword evidence="1" id="KW-0547">Nucleotide-binding</keyword>
<feature type="compositionally biased region" description="Pro residues" evidence="5">
    <location>
        <begin position="250"/>
        <end position="259"/>
    </location>
</feature>
<evidence type="ECO:0000256" key="2">
    <source>
        <dbReference type="ARBA" id="ARBA00022801"/>
    </source>
</evidence>
<dbReference type="CDD" id="cd18793">
    <property type="entry name" value="SF2_C_SNF"/>
    <property type="match status" value="1"/>
</dbReference>
<dbReference type="SMART" id="SM00490">
    <property type="entry name" value="HELICc"/>
    <property type="match status" value="1"/>
</dbReference>
<dbReference type="InterPro" id="IPR038718">
    <property type="entry name" value="SNF2-like_sf"/>
</dbReference>
<organism evidence="8 9">
    <name type="scientific">Thiocapsa marina 5811</name>
    <dbReference type="NCBI Taxonomy" id="768671"/>
    <lineage>
        <taxon>Bacteria</taxon>
        <taxon>Pseudomonadati</taxon>
        <taxon>Pseudomonadota</taxon>
        <taxon>Gammaproteobacteria</taxon>
        <taxon>Chromatiales</taxon>
        <taxon>Chromatiaceae</taxon>
        <taxon>Thiocapsa</taxon>
    </lineage>
</organism>
<dbReference type="SUPFAM" id="SSF52540">
    <property type="entry name" value="P-loop containing nucleoside triphosphate hydrolases"/>
    <property type="match status" value="2"/>
</dbReference>
<dbReference type="GO" id="GO:0016787">
    <property type="term" value="F:hydrolase activity"/>
    <property type="evidence" value="ECO:0007669"/>
    <property type="project" value="UniProtKB-KW"/>
</dbReference>
<feature type="domain" description="Helicase ATP-binding" evidence="6">
    <location>
        <begin position="304"/>
        <end position="491"/>
    </location>
</feature>
<evidence type="ECO:0000256" key="4">
    <source>
        <dbReference type="ARBA" id="ARBA00022840"/>
    </source>
</evidence>
<dbReference type="Pfam" id="PF00271">
    <property type="entry name" value="Helicase_C"/>
    <property type="match status" value="1"/>
</dbReference>
<gene>
    <name evidence="8" type="ORF">ThimaDRAFT_2728</name>
</gene>
<dbReference type="InterPro" id="IPR049730">
    <property type="entry name" value="SNF2/RAD54-like_C"/>
</dbReference>
<evidence type="ECO:0000313" key="9">
    <source>
        <dbReference type="Proteomes" id="UP000005459"/>
    </source>
</evidence>
<dbReference type="OrthoDB" id="9803459at2"/>
<evidence type="ECO:0000259" key="7">
    <source>
        <dbReference type="PROSITE" id="PS51194"/>
    </source>
</evidence>
<dbReference type="PROSITE" id="PS51194">
    <property type="entry name" value="HELICASE_CTER"/>
    <property type="match status" value="1"/>
</dbReference>
<dbReference type="SMART" id="SM00487">
    <property type="entry name" value="DEXDc"/>
    <property type="match status" value="1"/>
</dbReference>
<dbReference type="GO" id="GO:0004386">
    <property type="term" value="F:helicase activity"/>
    <property type="evidence" value="ECO:0007669"/>
    <property type="project" value="UniProtKB-KW"/>
</dbReference>
<dbReference type="PATRIC" id="fig|768671.3.peg.2885"/>
<feature type="domain" description="Helicase C-terminal" evidence="7">
    <location>
        <begin position="751"/>
        <end position="913"/>
    </location>
</feature>
<proteinExistence type="predicted"/>
<reference evidence="8 9" key="1">
    <citation type="submission" date="2011-06" db="EMBL/GenBank/DDBJ databases">
        <title>The draft genome of Thiocapsa marina 5811.</title>
        <authorList>
            <consortium name="US DOE Joint Genome Institute (JGI-PGF)"/>
            <person name="Lucas S."/>
            <person name="Han J."/>
            <person name="Cheng J.-F."/>
            <person name="Goodwin L."/>
            <person name="Pitluck S."/>
            <person name="Peters L."/>
            <person name="Land M.L."/>
            <person name="Hauser L."/>
            <person name="Vogl K."/>
            <person name="Liu Z."/>
            <person name="Imhoff J."/>
            <person name="Thiel V."/>
            <person name="Frigaard N.-U."/>
            <person name="Bryant D."/>
            <person name="Woyke T.J."/>
        </authorList>
    </citation>
    <scope>NUCLEOTIDE SEQUENCE [LARGE SCALE GENOMIC DNA]</scope>
    <source>
        <strain evidence="8 9">5811</strain>
    </source>
</reference>
<evidence type="ECO:0000259" key="6">
    <source>
        <dbReference type="PROSITE" id="PS51192"/>
    </source>
</evidence>
<dbReference type="Gene3D" id="3.40.50.10810">
    <property type="entry name" value="Tandem AAA-ATPase domain"/>
    <property type="match status" value="1"/>
</dbReference>
<dbReference type="eggNOG" id="COG0553">
    <property type="taxonomic scope" value="Bacteria"/>
</dbReference>
<dbReference type="EMBL" id="AFWV01000008">
    <property type="protein sequence ID" value="EGV18189.1"/>
    <property type="molecule type" value="Genomic_DNA"/>
</dbReference>
<evidence type="ECO:0000256" key="3">
    <source>
        <dbReference type="ARBA" id="ARBA00022806"/>
    </source>
</evidence>
<accession>F9UCS6</accession>
<dbReference type="InterPro" id="IPR001650">
    <property type="entry name" value="Helicase_C-like"/>
</dbReference>
<dbReference type="Proteomes" id="UP000005459">
    <property type="component" value="Unassembled WGS sequence"/>
</dbReference>
<dbReference type="PANTHER" id="PTHR10799">
    <property type="entry name" value="SNF2/RAD54 HELICASE FAMILY"/>
    <property type="match status" value="1"/>
</dbReference>
<evidence type="ECO:0000313" key="8">
    <source>
        <dbReference type="EMBL" id="EGV18189.1"/>
    </source>
</evidence>
<keyword evidence="3 8" id="KW-0347">Helicase</keyword>
<dbReference type="Gene3D" id="3.40.50.300">
    <property type="entry name" value="P-loop containing nucleotide triphosphate hydrolases"/>
    <property type="match status" value="1"/>
</dbReference>
<dbReference type="InterPro" id="IPR000330">
    <property type="entry name" value="SNF2_N"/>
</dbReference>